<keyword evidence="3" id="KW-1185">Reference proteome</keyword>
<dbReference type="Pfam" id="PF12683">
    <property type="entry name" value="DUF3798"/>
    <property type="match status" value="1"/>
</dbReference>
<accession>A0A6I0F5V2</accession>
<evidence type="ECO:0000256" key="1">
    <source>
        <dbReference type="SAM" id="SignalP"/>
    </source>
</evidence>
<feature type="chain" id="PRO_5026042496" evidence="1">
    <location>
        <begin position="28"/>
        <end position="394"/>
    </location>
</feature>
<dbReference type="AlphaFoldDB" id="A0A6I0F5V2"/>
<dbReference type="Proteomes" id="UP000432715">
    <property type="component" value="Unassembled WGS sequence"/>
</dbReference>
<dbReference type="InterPro" id="IPR024258">
    <property type="entry name" value="DUF3798"/>
</dbReference>
<reference evidence="2 3" key="1">
    <citation type="submission" date="2019-10" db="EMBL/GenBank/DDBJ databases">
        <title>Alkaliphilus serpentinus sp. nov. and Alkaliphilus pronyensis sp. nov., two novel anaerobic alkaliphilic species isolated from the serpentinized-hosted hydrothermal field of the Prony Bay (New Caledonia).</title>
        <authorList>
            <person name="Postec A."/>
        </authorList>
    </citation>
    <scope>NUCLEOTIDE SEQUENCE [LARGE SCALE GENOMIC DNA]</scope>
    <source>
        <strain evidence="2 3">LacV</strain>
    </source>
</reference>
<proteinExistence type="predicted"/>
<evidence type="ECO:0000313" key="3">
    <source>
        <dbReference type="Proteomes" id="UP000432715"/>
    </source>
</evidence>
<dbReference type="RefSeq" id="WP_151861988.1">
    <property type="nucleotide sequence ID" value="NZ_WBZC01000056.1"/>
</dbReference>
<dbReference type="OrthoDB" id="5491606at2"/>
<evidence type="ECO:0000313" key="2">
    <source>
        <dbReference type="EMBL" id="KAB3531641.1"/>
    </source>
</evidence>
<protein>
    <submittedName>
        <fullName evidence="2">DUF3798 domain-containing protein</fullName>
    </submittedName>
</protein>
<organism evidence="2 3">
    <name type="scientific">Alkaliphilus pronyensis</name>
    <dbReference type="NCBI Taxonomy" id="1482732"/>
    <lineage>
        <taxon>Bacteria</taxon>
        <taxon>Bacillati</taxon>
        <taxon>Bacillota</taxon>
        <taxon>Clostridia</taxon>
        <taxon>Peptostreptococcales</taxon>
        <taxon>Natronincolaceae</taxon>
        <taxon>Alkaliphilus</taxon>
    </lineage>
</organism>
<feature type="signal peptide" evidence="1">
    <location>
        <begin position="1"/>
        <end position="27"/>
    </location>
</feature>
<dbReference type="EMBL" id="WBZC01000056">
    <property type="protein sequence ID" value="KAB3531641.1"/>
    <property type="molecule type" value="Genomic_DNA"/>
</dbReference>
<dbReference type="PROSITE" id="PS51257">
    <property type="entry name" value="PROKAR_LIPOPROTEIN"/>
    <property type="match status" value="1"/>
</dbReference>
<dbReference type="Gene3D" id="3.40.50.11390">
    <property type="match status" value="1"/>
</dbReference>
<gene>
    <name evidence="2" type="ORF">F8154_12675</name>
</gene>
<keyword evidence="1" id="KW-0732">Signal</keyword>
<name>A0A6I0F5V2_9FIRM</name>
<sequence>MMKKLLVITLSLLMVLGLAACGAPATAPENQETEGACEDACCEDGKHGEGAATAYKIGIMTGTVSQGEEEFRLAQKMKEKYGDMIITATYPDRFMQEQETTITNMMAMASDPDVKAIVMVQAVPGAAAAIDRVREIRPDIFFFLGVPGEDPDMIASKGDIILQTNDLARGPQIAKHAQEMGAEVLVHYSFPRHMSYEMLSKRRDMMKEEAEKIGLTFVEADAPDPTGDAGVPGTQQFILEDLPRKVEEFGKNTAFFGTNCAMMEPMIRATIEEGAIFPVQCCPSPYHALPAALGVSIPDDKKGDIDFIRSELESKIKAAGAGGRVATWPVPVNMMYIEAGVEYVRAYLEGNTSDKVDEAKLVEILESIAGGKVQLSKYGDYDNYFLYLSDHIIF</sequence>
<comment type="caution">
    <text evidence="2">The sequence shown here is derived from an EMBL/GenBank/DDBJ whole genome shotgun (WGS) entry which is preliminary data.</text>
</comment>